<dbReference type="SUPFAM" id="SSF161098">
    <property type="entry name" value="MetI-like"/>
    <property type="match status" value="1"/>
</dbReference>
<dbReference type="InterPro" id="IPR035906">
    <property type="entry name" value="MetI-like_sf"/>
</dbReference>
<evidence type="ECO:0000256" key="5">
    <source>
        <dbReference type="ARBA" id="ARBA00022989"/>
    </source>
</evidence>
<keyword evidence="3" id="KW-1003">Cell membrane</keyword>
<dbReference type="PANTHER" id="PTHR43744:SF8">
    <property type="entry name" value="SN-GLYCEROL-3-PHOSPHATE TRANSPORT SYSTEM PERMEASE PROTEIN UGPE"/>
    <property type="match status" value="1"/>
</dbReference>
<evidence type="ECO:0000313" key="9">
    <source>
        <dbReference type="EMBL" id="GCE29547.1"/>
    </source>
</evidence>
<dbReference type="EMBL" id="BIFT01000002">
    <property type="protein sequence ID" value="GCE29547.1"/>
    <property type="molecule type" value="Genomic_DNA"/>
</dbReference>
<feature type="transmembrane region" description="Helical" evidence="7">
    <location>
        <begin position="183"/>
        <end position="208"/>
    </location>
</feature>
<dbReference type="PROSITE" id="PS50928">
    <property type="entry name" value="ABC_TM1"/>
    <property type="match status" value="1"/>
</dbReference>
<reference evidence="10" key="1">
    <citation type="submission" date="2018-12" db="EMBL/GenBank/DDBJ databases">
        <title>Tengunoibacter tsumagoiensis gen. nov., sp. nov., Dictyobacter kobayashii sp. nov., D. alpinus sp. nov., and D. joshuensis sp. nov. and description of Dictyobacteraceae fam. nov. within the order Ktedonobacterales isolated from Tengu-no-mugimeshi.</title>
        <authorList>
            <person name="Wang C.M."/>
            <person name="Zheng Y."/>
            <person name="Sakai Y."/>
            <person name="Toyoda A."/>
            <person name="Minakuchi Y."/>
            <person name="Abe K."/>
            <person name="Yokota A."/>
            <person name="Yabe S."/>
        </authorList>
    </citation>
    <scope>NUCLEOTIDE SEQUENCE [LARGE SCALE GENOMIC DNA]</scope>
    <source>
        <strain evidence="10">Uno16</strain>
    </source>
</reference>
<sequence length="277" mass="31233">MKFSLYTPFARYLSYIILIVVAAFMLAPLIWMTYSVFKPTGDIFRQPFALPVSFDLSNIVDAWQFAQFGSSYINSVIVTTISVLGILVFEGAAAYAFARLNFPGKRILFIVFLVGQMVPAQMVVLPSFIQMSFLNLNDTLLSLIFQYWSWAPFAVLFLRASFLAVPKDIEDAARIDGAGRMTILWQVVLPMTRSAFATIAVVYSLWIWNDFLFPLVYLRSADNYTVPLGLAMFQGTYTTYWGELLGAICIAIWPPLIVYLLLSRPIQSSMATGSMKF</sequence>
<evidence type="ECO:0000256" key="2">
    <source>
        <dbReference type="ARBA" id="ARBA00022448"/>
    </source>
</evidence>
<dbReference type="OrthoDB" id="187395at2"/>
<feature type="transmembrane region" description="Helical" evidence="7">
    <location>
        <begin position="141"/>
        <end position="162"/>
    </location>
</feature>
<name>A0A402BE66_9CHLR</name>
<evidence type="ECO:0000256" key="3">
    <source>
        <dbReference type="ARBA" id="ARBA00022475"/>
    </source>
</evidence>
<gene>
    <name evidence="9" type="ORF">KDA_50310</name>
</gene>
<comment type="similarity">
    <text evidence="7">Belongs to the binding-protein-dependent transport system permease family.</text>
</comment>
<feature type="transmembrane region" description="Helical" evidence="7">
    <location>
        <begin position="12"/>
        <end position="34"/>
    </location>
</feature>
<dbReference type="InterPro" id="IPR000515">
    <property type="entry name" value="MetI-like"/>
</dbReference>
<accession>A0A402BE66</accession>
<protein>
    <submittedName>
        <fullName evidence="9">Sugar ABC transporter permease</fullName>
    </submittedName>
</protein>
<comment type="caution">
    <text evidence="9">The sequence shown here is derived from an EMBL/GenBank/DDBJ whole genome shotgun (WGS) entry which is preliminary data.</text>
</comment>
<dbReference type="CDD" id="cd06261">
    <property type="entry name" value="TM_PBP2"/>
    <property type="match status" value="1"/>
</dbReference>
<dbReference type="Pfam" id="PF00528">
    <property type="entry name" value="BPD_transp_1"/>
    <property type="match status" value="1"/>
</dbReference>
<evidence type="ECO:0000256" key="6">
    <source>
        <dbReference type="ARBA" id="ARBA00023136"/>
    </source>
</evidence>
<keyword evidence="2 7" id="KW-0813">Transport</keyword>
<feature type="domain" description="ABC transmembrane type-1" evidence="8">
    <location>
        <begin position="72"/>
        <end position="262"/>
    </location>
</feature>
<evidence type="ECO:0000259" key="8">
    <source>
        <dbReference type="PROSITE" id="PS50928"/>
    </source>
</evidence>
<evidence type="ECO:0000256" key="7">
    <source>
        <dbReference type="RuleBase" id="RU363032"/>
    </source>
</evidence>
<feature type="transmembrane region" description="Helical" evidence="7">
    <location>
        <begin position="107"/>
        <end position="129"/>
    </location>
</feature>
<dbReference type="AlphaFoldDB" id="A0A402BE66"/>
<feature type="transmembrane region" description="Helical" evidence="7">
    <location>
        <begin position="72"/>
        <end position="95"/>
    </location>
</feature>
<keyword evidence="4 7" id="KW-0812">Transmembrane</keyword>
<evidence type="ECO:0000313" key="10">
    <source>
        <dbReference type="Proteomes" id="UP000287171"/>
    </source>
</evidence>
<dbReference type="RefSeq" id="WP_126629789.1">
    <property type="nucleotide sequence ID" value="NZ_BIFT01000002.1"/>
</dbReference>
<proteinExistence type="inferred from homology"/>
<keyword evidence="10" id="KW-1185">Reference proteome</keyword>
<evidence type="ECO:0000256" key="1">
    <source>
        <dbReference type="ARBA" id="ARBA00004651"/>
    </source>
</evidence>
<dbReference type="GO" id="GO:0055085">
    <property type="term" value="P:transmembrane transport"/>
    <property type="evidence" value="ECO:0007669"/>
    <property type="project" value="InterPro"/>
</dbReference>
<organism evidence="9 10">
    <name type="scientific">Dictyobacter alpinus</name>
    <dbReference type="NCBI Taxonomy" id="2014873"/>
    <lineage>
        <taxon>Bacteria</taxon>
        <taxon>Bacillati</taxon>
        <taxon>Chloroflexota</taxon>
        <taxon>Ktedonobacteria</taxon>
        <taxon>Ktedonobacterales</taxon>
        <taxon>Dictyobacteraceae</taxon>
        <taxon>Dictyobacter</taxon>
    </lineage>
</organism>
<dbReference type="Gene3D" id="1.10.3720.10">
    <property type="entry name" value="MetI-like"/>
    <property type="match status" value="1"/>
</dbReference>
<dbReference type="GO" id="GO:0005886">
    <property type="term" value="C:plasma membrane"/>
    <property type="evidence" value="ECO:0007669"/>
    <property type="project" value="UniProtKB-SubCell"/>
</dbReference>
<dbReference type="Proteomes" id="UP000287171">
    <property type="component" value="Unassembled WGS sequence"/>
</dbReference>
<evidence type="ECO:0000256" key="4">
    <source>
        <dbReference type="ARBA" id="ARBA00022692"/>
    </source>
</evidence>
<keyword evidence="6 7" id="KW-0472">Membrane</keyword>
<feature type="transmembrane region" description="Helical" evidence="7">
    <location>
        <begin position="240"/>
        <end position="262"/>
    </location>
</feature>
<keyword evidence="5 7" id="KW-1133">Transmembrane helix</keyword>
<comment type="subcellular location">
    <subcellularLocation>
        <location evidence="1 7">Cell membrane</location>
        <topology evidence="1 7">Multi-pass membrane protein</topology>
    </subcellularLocation>
</comment>
<dbReference type="PANTHER" id="PTHR43744">
    <property type="entry name" value="ABC TRANSPORTER PERMEASE PROTEIN MG189-RELATED-RELATED"/>
    <property type="match status" value="1"/>
</dbReference>